<comment type="caution">
    <text evidence="1">The sequence shown here is derived from an EMBL/GenBank/DDBJ whole genome shotgun (WGS) entry which is preliminary data.</text>
</comment>
<evidence type="ECO:0000313" key="2">
    <source>
        <dbReference type="Proteomes" id="UP001165064"/>
    </source>
</evidence>
<accession>A0ACB5T4S0</accession>
<name>A0ACB5T4S0_AMBMO</name>
<organism evidence="1 2">
    <name type="scientific">Ambrosiozyma monospora</name>
    <name type="common">Yeast</name>
    <name type="synonym">Endomycopsis monosporus</name>
    <dbReference type="NCBI Taxonomy" id="43982"/>
    <lineage>
        <taxon>Eukaryota</taxon>
        <taxon>Fungi</taxon>
        <taxon>Dikarya</taxon>
        <taxon>Ascomycota</taxon>
        <taxon>Saccharomycotina</taxon>
        <taxon>Pichiomycetes</taxon>
        <taxon>Pichiales</taxon>
        <taxon>Pichiaceae</taxon>
        <taxon>Ambrosiozyma</taxon>
    </lineage>
</organism>
<dbReference type="Proteomes" id="UP001165064">
    <property type="component" value="Unassembled WGS sequence"/>
</dbReference>
<keyword evidence="2" id="KW-1185">Reference proteome</keyword>
<protein>
    <submittedName>
        <fullName evidence="1">Unnamed protein product</fullName>
    </submittedName>
</protein>
<proteinExistence type="predicted"/>
<gene>
    <name evidence="1" type="ORF">Amon02_000504800</name>
</gene>
<reference evidence="1" key="1">
    <citation type="submission" date="2023-04" db="EMBL/GenBank/DDBJ databases">
        <title>Ambrosiozyma monospora NBRC 10751.</title>
        <authorList>
            <person name="Ichikawa N."/>
            <person name="Sato H."/>
            <person name="Tonouchi N."/>
        </authorList>
    </citation>
    <scope>NUCLEOTIDE SEQUENCE</scope>
    <source>
        <strain evidence="1">NBRC 10751</strain>
    </source>
</reference>
<sequence length="679" mass="76061">MGEDKLRDDYSSFSLNFTKNYKTKPKFKDPEVTRCLEILYEQSCNENSPLTEKVLVAKWSELTKLYHNVQTLNKADQTKSNGWLHHFKKRHSVQKALAHNIFNDAELNQPKNVQSEISRLRNIIGGYKPSNVYQLDEVSFSTKPTFLKGNTDPSIQRNGLSMYDADNILSVSLMANSDGSRFLDPLIISSDPTIRDVNYPTLHYNKNGILSSEAIYRYLKYVDSELLKEKSVLLLNTHHAHIIPLNMFQNLRIVYFSTHVHLSDIQPCYRPFDFGLKRIFKTLVKLAYIQNVRRTLVNSKVTPNHVELEKQGMIQYIMGAATSLQTKESQPYVAYGFYKSGIMPSLINEFNFDNNGSSPYQYGADFAKEEQIVSLLKDLREKGFLSDEFSQASNIDIDGSSPKIIEELLFPEEEKVENKHFTESDVVLMVKRERSSVPSKSSSSSAMGITQKADGSTQENEADIKIGYSKDFSYGSNQQVATQPQTQTQVSIPPTSPSPTTTQFPINTNPTPYTVHHHHQSSTSLRSRSASVANIHSQDHHMRFPSSASSITTASTTAQSNLSLSSTLNPIEPPLSPTFDQMKNFFTPPTFPQMYRQYSSATDSTCTSGTNTNPEDSDTGSVVNSVGSVGDFTSFAFPPPPLSGYRLGSGCGSDQVGDFDNESISSARKRRRIDNDPSV</sequence>
<evidence type="ECO:0000313" key="1">
    <source>
        <dbReference type="EMBL" id="GME81602.1"/>
    </source>
</evidence>
<dbReference type="EMBL" id="BSXS01003608">
    <property type="protein sequence ID" value="GME81602.1"/>
    <property type="molecule type" value="Genomic_DNA"/>
</dbReference>